<keyword evidence="3" id="KW-0347">Helicase</keyword>
<dbReference type="GO" id="GO:0003676">
    <property type="term" value="F:nucleic acid binding"/>
    <property type="evidence" value="ECO:0007669"/>
    <property type="project" value="InterPro"/>
</dbReference>
<dbReference type="InterPro" id="IPR050474">
    <property type="entry name" value="Hel308_SKI2-like"/>
</dbReference>
<dbReference type="SUPFAM" id="SSF52540">
    <property type="entry name" value="P-loop containing nucleoside triphosphate hydrolases"/>
    <property type="match status" value="1"/>
</dbReference>
<evidence type="ECO:0000313" key="6">
    <source>
        <dbReference type="EMBL" id="CRK36823.1"/>
    </source>
</evidence>
<evidence type="ECO:0000313" key="7">
    <source>
        <dbReference type="Proteomes" id="UP000044602"/>
    </source>
</evidence>
<dbReference type="AlphaFoldDB" id="A0A0G4MRF0"/>
<dbReference type="GO" id="GO:0004386">
    <property type="term" value="F:helicase activity"/>
    <property type="evidence" value="ECO:0007669"/>
    <property type="project" value="UniProtKB-KW"/>
</dbReference>
<reference evidence="6 7" key="1">
    <citation type="submission" date="2015-05" db="EMBL/GenBank/DDBJ databases">
        <authorList>
            <person name="Wang D.B."/>
            <person name="Wang M."/>
        </authorList>
    </citation>
    <scope>NUCLEOTIDE SEQUENCE [LARGE SCALE GENOMIC DNA]</scope>
    <source>
        <strain evidence="6">VL1</strain>
    </source>
</reference>
<keyword evidence="7" id="KW-1185">Reference proteome</keyword>
<dbReference type="Pfam" id="PF00270">
    <property type="entry name" value="DEAD"/>
    <property type="match status" value="1"/>
</dbReference>
<dbReference type="GO" id="GO:0016787">
    <property type="term" value="F:hydrolase activity"/>
    <property type="evidence" value="ECO:0007669"/>
    <property type="project" value="UniProtKB-KW"/>
</dbReference>
<feature type="domain" description="DEAD/DEAH-box helicase" evidence="5">
    <location>
        <begin position="1"/>
        <end position="77"/>
    </location>
</feature>
<keyword evidence="1" id="KW-0547">Nucleotide-binding</keyword>
<dbReference type="STRING" id="100787.A0A0G4MRF0"/>
<name>A0A0G4MRF0_VERLO</name>
<sequence>MLICAPTGAGKTDAAMLTILQTIGHYCTPNPIEDPSVTDFAVNSADFKIVYVAPMKALAAEITDKLGKRLAWLGIKCREY</sequence>
<gene>
    <name evidence="6" type="ORF">BN1708_020136</name>
</gene>
<dbReference type="Gene3D" id="3.40.50.300">
    <property type="entry name" value="P-loop containing nucleotide triphosphate hydrolases"/>
    <property type="match status" value="1"/>
</dbReference>
<dbReference type="PANTHER" id="PTHR47961">
    <property type="entry name" value="DNA POLYMERASE THETA, PUTATIVE (AFU_ORTHOLOGUE AFUA_1G05260)-RELATED"/>
    <property type="match status" value="1"/>
</dbReference>
<feature type="non-terminal residue" evidence="6">
    <location>
        <position position="80"/>
    </location>
</feature>
<organism evidence="6 7">
    <name type="scientific">Verticillium longisporum</name>
    <name type="common">Verticillium dahliae var. longisporum</name>
    <dbReference type="NCBI Taxonomy" id="100787"/>
    <lineage>
        <taxon>Eukaryota</taxon>
        <taxon>Fungi</taxon>
        <taxon>Dikarya</taxon>
        <taxon>Ascomycota</taxon>
        <taxon>Pezizomycotina</taxon>
        <taxon>Sordariomycetes</taxon>
        <taxon>Hypocreomycetidae</taxon>
        <taxon>Glomerellales</taxon>
        <taxon>Plectosphaerellaceae</taxon>
        <taxon>Verticillium</taxon>
    </lineage>
</organism>
<dbReference type="Proteomes" id="UP000044602">
    <property type="component" value="Unassembled WGS sequence"/>
</dbReference>
<accession>A0A0G4MRF0</accession>
<proteinExistence type="predicted"/>
<dbReference type="InterPro" id="IPR027417">
    <property type="entry name" value="P-loop_NTPase"/>
</dbReference>
<evidence type="ECO:0000256" key="1">
    <source>
        <dbReference type="ARBA" id="ARBA00022741"/>
    </source>
</evidence>
<dbReference type="InterPro" id="IPR011545">
    <property type="entry name" value="DEAD/DEAH_box_helicase_dom"/>
</dbReference>
<evidence type="ECO:0000259" key="5">
    <source>
        <dbReference type="Pfam" id="PF00270"/>
    </source>
</evidence>
<dbReference type="EMBL" id="CVQH01024379">
    <property type="protein sequence ID" value="CRK36823.1"/>
    <property type="molecule type" value="Genomic_DNA"/>
</dbReference>
<keyword evidence="4" id="KW-0067">ATP-binding</keyword>
<evidence type="ECO:0000256" key="2">
    <source>
        <dbReference type="ARBA" id="ARBA00022801"/>
    </source>
</evidence>
<evidence type="ECO:0000256" key="4">
    <source>
        <dbReference type="ARBA" id="ARBA00022840"/>
    </source>
</evidence>
<evidence type="ECO:0000256" key="3">
    <source>
        <dbReference type="ARBA" id="ARBA00022806"/>
    </source>
</evidence>
<dbReference type="GO" id="GO:0005524">
    <property type="term" value="F:ATP binding"/>
    <property type="evidence" value="ECO:0007669"/>
    <property type="project" value="UniProtKB-KW"/>
</dbReference>
<keyword evidence="2" id="KW-0378">Hydrolase</keyword>
<protein>
    <recommendedName>
        <fullName evidence="5">DEAD/DEAH-box helicase domain-containing protein</fullName>
    </recommendedName>
</protein>
<dbReference type="PANTHER" id="PTHR47961:SF13">
    <property type="entry name" value="ACTIVATING SIGNAL COINTEGRATOR 1 COMPLEX SUBUNIT 3"/>
    <property type="match status" value="1"/>
</dbReference>